<comment type="caution">
    <text evidence="1">The sequence shown here is derived from an EMBL/GenBank/DDBJ whole genome shotgun (WGS) entry which is preliminary data.</text>
</comment>
<organism evidence="1 2">
    <name type="scientific">Meloidogyne enterolobii</name>
    <name type="common">Root-knot nematode worm</name>
    <name type="synonym">Meloidogyne mayaguensis</name>
    <dbReference type="NCBI Taxonomy" id="390850"/>
    <lineage>
        <taxon>Eukaryota</taxon>
        <taxon>Metazoa</taxon>
        <taxon>Ecdysozoa</taxon>
        <taxon>Nematoda</taxon>
        <taxon>Chromadorea</taxon>
        <taxon>Rhabditida</taxon>
        <taxon>Tylenchina</taxon>
        <taxon>Tylenchomorpha</taxon>
        <taxon>Tylenchoidea</taxon>
        <taxon>Meloidogynidae</taxon>
        <taxon>Meloidogyninae</taxon>
        <taxon>Meloidogyne</taxon>
    </lineage>
</organism>
<name>A0ACB0XX24_MELEN</name>
<protein>
    <submittedName>
        <fullName evidence="1">Uncharacterized protein</fullName>
    </submittedName>
</protein>
<dbReference type="Proteomes" id="UP001497535">
    <property type="component" value="Unassembled WGS sequence"/>
</dbReference>
<accession>A0ACB0XX24</accession>
<keyword evidence="2" id="KW-1185">Reference proteome</keyword>
<proteinExistence type="predicted"/>
<evidence type="ECO:0000313" key="1">
    <source>
        <dbReference type="EMBL" id="CAK5021083.1"/>
    </source>
</evidence>
<sequence length="527" mass="63596">MRNQQKVIKIVEWKEGDLVLTKREDKGGKFDHKFQGPYKIIKVEKPNLILEDPDSGERKTVHMDKCKIYNSERNEESGATFESSSGSENPIDPPQINFINFEGFSKPNICRLLFKLKNYFIGKMAADMEEAVELLQEEELDANYRWEEADKNWDPIDMTSKERDNFVTRKEKQEDKAMDNYTRAWENHKEAEIDKRRIERGKRHALKEMMTAERNAAIKFAKRITGEAFRSGQSREEEESKRREREVEAWNRAWGWPPVNDKRRDEEKRKRIEEEITQKMFDKYAENNPWGEDAGIMVEPEMKEGNPMFEELVRLAMKNPRTLSELRKDVEEEEWENLFSKPGGSHWSGGEKGYGRGRRPWEPNRDWRGNWHAHTKEKQAERGEEEKSEEKRMEKKRKLMIELEEMDKQEKEEKRKREEEKERKEAEEKQEEEEKKRKEEEKKYEEEEVREKEGERKKEDEEKRKEDEEVKQEETRDFEFVRKIWEQEGKAHGLYSELRKIRKQLESGMKGKMLEDWKKQKTNKERN</sequence>
<gene>
    <name evidence="1" type="ORF">MENTE1834_LOCUS4624</name>
</gene>
<reference evidence="1" key="1">
    <citation type="submission" date="2023-11" db="EMBL/GenBank/DDBJ databases">
        <authorList>
            <person name="Poullet M."/>
        </authorList>
    </citation>
    <scope>NUCLEOTIDE SEQUENCE</scope>
    <source>
        <strain evidence="1">E1834</strain>
    </source>
</reference>
<evidence type="ECO:0000313" key="2">
    <source>
        <dbReference type="Proteomes" id="UP001497535"/>
    </source>
</evidence>
<dbReference type="EMBL" id="CAVMJV010000003">
    <property type="protein sequence ID" value="CAK5021083.1"/>
    <property type="molecule type" value="Genomic_DNA"/>
</dbReference>